<evidence type="ECO:0000313" key="2">
    <source>
        <dbReference type="EMBL" id="OXA42413.1"/>
    </source>
</evidence>
<dbReference type="OMA" id="ITIRREC"/>
<dbReference type="EMBL" id="LNIX01000026">
    <property type="protein sequence ID" value="OXA42413.1"/>
    <property type="molecule type" value="Genomic_DNA"/>
</dbReference>
<dbReference type="InterPro" id="IPR011333">
    <property type="entry name" value="SKP1/BTB/POZ_sf"/>
</dbReference>
<accession>A0A226DB68</accession>
<dbReference type="PROSITE" id="PS50097">
    <property type="entry name" value="BTB"/>
    <property type="match status" value="1"/>
</dbReference>
<dbReference type="SMART" id="SM00225">
    <property type="entry name" value="BTB"/>
    <property type="match status" value="1"/>
</dbReference>
<reference evidence="2 3" key="1">
    <citation type="submission" date="2015-12" db="EMBL/GenBank/DDBJ databases">
        <title>The genome of Folsomia candida.</title>
        <authorList>
            <person name="Faddeeva A."/>
            <person name="Derks M.F."/>
            <person name="Anvar Y."/>
            <person name="Smit S."/>
            <person name="Van Straalen N."/>
            <person name="Roelofs D."/>
        </authorList>
    </citation>
    <scope>NUCLEOTIDE SEQUENCE [LARGE SCALE GENOMIC DNA]</scope>
    <source>
        <strain evidence="2 3">VU population</strain>
        <tissue evidence="2">Whole body</tissue>
    </source>
</reference>
<dbReference type="Pfam" id="PF00651">
    <property type="entry name" value="BTB"/>
    <property type="match status" value="1"/>
</dbReference>
<evidence type="ECO:0000313" key="3">
    <source>
        <dbReference type="Proteomes" id="UP000198287"/>
    </source>
</evidence>
<organism evidence="2 3">
    <name type="scientific">Folsomia candida</name>
    <name type="common">Springtail</name>
    <dbReference type="NCBI Taxonomy" id="158441"/>
    <lineage>
        <taxon>Eukaryota</taxon>
        <taxon>Metazoa</taxon>
        <taxon>Ecdysozoa</taxon>
        <taxon>Arthropoda</taxon>
        <taxon>Hexapoda</taxon>
        <taxon>Collembola</taxon>
        <taxon>Entomobryomorpha</taxon>
        <taxon>Isotomoidea</taxon>
        <taxon>Isotomidae</taxon>
        <taxon>Proisotominae</taxon>
        <taxon>Folsomia</taxon>
    </lineage>
</organism>
<dbReference type="Gene3D" id="2.130.10.30">
    <property type="entry name" value="Regulator of chromosome condensation 1/beta-lactamase-inhibitor protein II"/>
    <property type="match status" value="1"/>
</dbReference>
<dbReference type="SUPFAM" id="SSF50985">
    <property type="entry name" value="RCC1/BLIP-II"/>
    <property type="match status" value="1"/>
</dbReference>
<dbReference type="OrthoDB" id="5814172at2759"/>
<comment type="caution">
    <text evidence="2">The sequence shown here is derived from an EMBL/GenBank/DDBJ whole genome shotgun (WGS) entry which is preliminary data.</text>
</comment>
<evidence type="ECO:0000259" key="1">
    <source>
        <dbReference type="PROSITE" id="PS50097"/>
    </source>
</evidence>
<dbReference type="InterPro" id="IPR000210">
    <property type="entry name" value="BTB/POZ_dom"/>
</dbReference>
<name>A0A226DB68_FOLCA</name>
<dbReference type="Proteomes" id="UP000198287">
    <property type="component" value="Unassembled WGS sequence"/>
</dbReference>
<dbReference type="PANTHER" id="PTHR24413">
    <property type="entry name" value="SPECKLE-TYPE POZ PROTEIN"/>
    <property type="match status" value="1"/>
</dbReference>
<dbReference type="InterPro" id="IPR009091">
    <property type="entry name" value="RCC1/BLIP-II"/>
</dbReference>
<keyword evidence="3" id="KW-1185">Reference proteome</keyword>
<feature type="domain" description="BTB" evidence="1">
    <location>
        <begin position="331"/>
        <end position="398"/>
    </location>
</feature>
<dbReference type="Gene3D" id="3.30.710.10">
    <property type="entry name" value="Potassium Channel Kv1.1, Chain A"/>
    <property type="match status" value="1"/>
</dbReference>
<dbReference type="SUPFAM" id="SSF54695">
    <property type="entry name" value="POZ domain"/>
    <property type="match status" value="1"/>
</dbReference>
<proteinExistence type="predicted"/>
<sequence length="506" mass="56412">MEPSTPGGVIPMHRLTKFDVFTDLEQKGEEILKTAKLAHVNNLEGFVVTTADETYSFSNDDLLSSVATITRIPELCGVQVKDHTPKQLGRLVSPRGGEGIGSAGRPGLVTGSLTGQKVVQVAIPGEGVGRVVALTGGGEVHEWGGNSGVPETISKRYFEGKAVISVVCSFEETLALTEDGRIFQWGKSSYKPCRSDLRSTPVTKIVASRKALFALTVDENLYWWMDQGSGTTTTSVWSKVTTSPEFRNIQDIATCWKRDVLVVELKNKSLFRDELVNQGFKIEPYFTNSINNVTDMYYVTRRTIGATRAGEIKPRTVGGDIATLWRTNENADVTFSVEGKTITAHKLILTCRSDYFAKMFSNEWKEGDGSKIEIKDTKHDVFEAFLFYIYHDEVKFLDDEYENIFDLMKLADSYCDITIRRECERILIHNIDEDNAFFLVRNAASANASALESTVVQYIFENGLLADKSSPQELIDLVGMEAFQKLAMAAIYHCSIVRDRGVQQEF</sequence>
<gene>
    <name evidence="2" type="ORF">Fcan01_22983</name>
</gene>
<dbReference type="AlphaFoldDB" id="A0A226DB68"/>
<protein>
    <submittedName>
        <fullName evidence="2">RCC1 and BTB domain-containing protein 1</fullName>
    </submittedName>
</protein>